<dbReference type="Gene3D" id="1.25.40.10">
    <property type="entry name" value="Tetratricopeptide repeat domain"/>
    <property type="match status" value="2"/>
</dbReference>
<comment type="function">
    <text evidence="3">mRNA-binding protein involved in proper cytoplasmic distribution of mitochondria.</text>
</comment>
<dbReference type="EMBL" id="JAPUFD010000004">
    <property type="protein sequence ID" value="MDI1486847.1"/>
    <property type="molecule type" value="Genomic_DNA"/>
</dbReference>
<feature type="compositionally biased region" description="Basic and acidic residues" evidence="5">
    <location>
        <begin position="10"/>
        <end position="30"/>
    </location>
</feature>
<feature type="domain" description="Clu" evidence="6">
    <location>
        <begin position="370"/>
        <end position="614"/>
    </location>
</feature>
<keyword evidence="2 4" id="KW-0802">TPR repeat</keyword>
<dbReference type="PROSITE" id="PS51823">
    <property type="entry name" value="CLU"/>
    <property type="match status" value="1"/>
</dbReference>
<comment type="similarity">
    <text evidence="3">Belongs to the CLU family.</text>
</comment>
<dbReference type="SUPFAM" id="SSF103107">
    <property type="entry name" value="Hypothetical protein c14orf129, hspc210"/>
    <property type="match status" value="1"/>
</dbReference>
<dbReference type="PANTHER" id="PTHR12601:SF6">
    <property type="entry name" value="CLUSTERED MITOCHONDRIA PROTEIN HOMOLOG"/>
    <property type="match status" value="1"/>
</dbReference>
<dbReference type="PANTHER" id="PTHR12601">
    <property type="entry name" value="EUKARYOTIC TRANSLATION INITIATION FACTOR 3 SUBUNIT EIF-3"/>
    <property type="match status" value="1"/>
</dbReference>
<feature type="region of interest" description="Disordered" evidence="5">
    <location>
        <begin position="956"/>
        <end position="1000"/>
    </location>
</feature>
<name>A0AA43QJE3_9LECA</name>
<dbReference type="InterPro" id="IPR027523">
    <property type="entry name" value="CLU_prot"/>
</dbReference>
<dbReference type="GO" id="GO:0005737">
    <property type="term" value="C:cytoplasm"/>
    <property type="evidence" value="ECO:0007669"/>
    <property type="project" value="UniProtKB-SubCell"/>
</dbReference>
<accession>A0AA43QJE3</accession>
<dbReference type="Proteomes" id="UP001161017">
    <property type="component" value="Unassembled WGS sequence"/>
</dbReference>
<dbReference type="GO" id="GO:0003729">
    <property type="term" value="F:mRNA binding"/>
    <property type="evidence" value="ECO:0007669"/>
    <property type="project" value="TreeGrafter"/>
</dbReference>
<evidence type="ECO:0000256" key="4">
    <source>
        <dbReference type="PROSITE-ProRule" id="PRU00339"/>
    </source>
</evidence>
<feature type="region of interest" description="Disordered" evidence="5">
    <location>
        <begin position="1"/>
        <end position="69"/>
    </location>
</feature>
<comment type="caution">
    <text evidence="7">The sequence shown here is derived from an EMBL/GenBank/DDBJ whole genome shotgun (WGS) entry which is preliminary data.</text>
</comment>
<dbReference type="InterPro" id="IPR023231">
    <property type="entry name" value="GSKIP_dom_sf"/>
</dbReference>
<evidence type="ECO:0000256" key="5">
    <source>
        <dbReference type="SAM" id="MobiDB-lite"/>
    </source>
</evidence>
<feature type="region of interest" description="Disordered" evidence="5">
    <location>
        <begin position="662"/>
        <end position="705"/>
    </location>
</feature>
<comment type="subcellular location">
    <subcellularLocation>
        <location evidence="3">Cytoplasm</location>
    </subcellularLocation>
</comment>
<feature type="compositionally biased region" description="Basic and acidic residues" evidence="5">
    <location>
        <begin position="47"/>
        <end position="64"/>
    </location>
</feature>
<feature type="repeat" description="TPR" evidence="4">
    <location>
        <begin position="1076"/>
        <end position="1109"/>
    </location>
</feature>
<dbReference type="HAMAP" id="MF_03013">
    <property type="entry name" value="CLU"/>
    <property type="match status" value="1"/>
</dbReference>
<reference evidence="7" key="1">
    <citation type="journal article" date="2023" name="Genome Biol. Evol.">
        <title>First Whole Genome Sequence and Flow Cytometry Genome Size Data for the Lichen-Forming Fungus Ramalina farinacea (Ascomycota).</title>
        <authorList>
            <person name="Llewellyn T."/>
            <person name="Mian S."/>
            <person name="Hill R."/>
            <person name="Leitch I.J."/>
            <person name="Gaya E."/>
        </authorList>
    </citation>
    <scope>NUCLEOTIDE SEQUENCE</scope>
    <source>
        <strain evidence="7">LIQ254RAFAR</strain>
    </source>
</reference>
<keyword evidence="3" id="KW-0694">RNA-binding</keyword>
<dbReference type="FunFam" id="1.25.40.10:FF:000293">
    <property type="entry name" value="Clustered mitochondria protein homolog"/>
    <property type="match status" value="1"/>
</dbReference>
<dbReference type="Pfam" id="PF13236">
    <property type="entry name" value="CLU"/>
    <property type="match status" value="1"/>
</dbReference>
<dbReference type="GO" id="GO:0048312">
    <property type="term" value="P:intracellular distribution of mitochondria"/>
    <property type="evidence" value="ECO:0007669"/>
    <property type="project" value="TreeGrafter"/>
</dbReference>
<dbReference type="InterPro" id="IPR011990">
    <property type="entry name" value="TPR-like_helical_dom_sf"/>
</dbReference>
<dbReference type="InterPro" id="IPR025697">
    <property type="entry name" value="CLU_dom"/>
</dbReference>
<dbReference type="InterPro" id="IPR019734">
    <property type="entry name" value="TPR_rpt"/>
</dbReference>
<gene>
    <name evidence="3 7" type="primary">CLU1</name>
    <name evidence="3" type="synonym">TIF31</name>
    <name evidence="7" type="ORF">OHK93_006109</name>
</gene>
<evidence type="ECO:0000256" key="3">
    <source>
        <dbReference type="HAMAP-Rule" id="MF_03013"/>
    </source>
</evidence>
<keyword evidence="1 3" id="KW-0963">Cytoplasm</keyword>
<dbReference type="GO" id="GO:0007005">
    <property type="term" value="P:mitochondrion organization"/>
    <property type="evidence" value="ECO:0007669"/>
    <property type="project" value="UniProtKB-UniRule"/>
</dbReference>
<evidence type="ECO:0000313" key="7">
    <source>
        <dbReference type="EMBL" id="MDI1486847.1"/>
    </source>
</evidence>
<comment type="subunit">
    <text evidence="3">May associate with the eukaryotic translation initiation factor 3 (eIF-3) complex.</text>
</comment>
<dbReference type="SUPFAM" id="SSF48452">
    <property type="entry name" value="TPR-like"/>
    <property type="match status" value="1"/>
</dbReference>
<dbReference type="CDD" id="cd15466">
    <property type="entry name" value="CLU-central"/>
    <property type="match status" value="1"/>
</dbReference>
<dbReference type="InterPro" id="IPR033646">
    <property type="entry name" value="CLU-central"/>
</dbReference>
<feature type="compositionally biased region" description="Basic residues" evidence="5">
    <location>
        <begin position="1331"/>
        <end position="1346"/>
    </location>
</feature>
<dbReference type="FunFam" id="3.30.2280.10:FF:000002">
    <property type="entry name" value="Clustered mitochondria protein homolog"/>
    <property type="match status" value="1"/>
</dbReference>
<evidence type="ECO:0000313" key="8">
    <source>
        <dbReference type="Proteomes" id="UP001161017"/>
    </source>
</evidence>
<dbReference type="Pfam" id="PF12807">
    <property type="entry name" value="eIF3_p135"/>
    <property type="match status" value="1"/>
</dbReference>
<dbReference type="Pfam" id="PF13374">
    <property type="entry name" value="TPR_10"/>
    <property type="match status" value="1"/>
</dbReference>
<protein>
    <recommendedName>
        <fullName evidence="3">Clustered mitochondria protein homolog</fullName>
    </recommendedName>
    <alternativeName>
        <fullName evidence="3">Protein TIF31 homolog</fullName>
    </alternativeName>
</protein>
<dbReference type="PROSITE" id="PS50005">
    <property type="entry name" value="TPR"/>
    <property type="match status" value="1"/>
</dbReference>
<dbReference type="InterPro" id="IPR028275">
    <property type="entry name" value="CLU_N"/>
</dbReference>
<dbReference type="Pfam" id="PF13424">
    <property type="entry name" value="TPR_12"/>
    <property type="match status" value="2"/>
</dbReference>
<dbReference type="SMART" id="SM00028">
    <property type="entry name" value="TPR"/>
    <property type="match status" value="3"/>
</dbReference>
<organism evidence="7 8">
    <name type="scientific">Ramalina farinacea</name>
    <dbReference type="NCBI Taxonomy" id="258253"/>
    <lineage>
        <taxon>Eukaryota</taxon>
        <taxon>Fungi</taxon>
        <taxon>Dikarya</taxon>
        <taxon>Ascomycota</taxon>
        <taxon>Pezizomycotina</taxon>
        <taxon>Lecanoromycetes</taxon>
        <taxon>OSLEUM clade</taxon>
        <taxon>Lecanoromycetidae</taxon>
        <taxon>Lecanorales</taxon>
        <taxon>Lecanorineae</taxon>
        <taxon>Ramalinaceae</taxon>
        <taxon>Ramalina</taxon>
    </lineage>
</organism>
<proteinExistence type="inferred from homology"/>
<keyword evidence="8" id="KW-1185">Reference proteome</keyword>
<feature type="region of interest" description="Disordered" evidence="5">
    <location>
        <begin position="1321"/>
        <end position="1353"/>
    </location>
</feature>
<sequence>MGEPQNGHIAEAHHRSTDSPSAKKNDKETAVPDPPTLQDGEVIAGQEESKAESRPESKGGEDPGRIMADGSSDVFQITVKLPHQPYHVPIMVSTQEQVQDLRQSIMESPGAFQYSCFHLELNGQRVNDFVELADVAGLTADSEMILVEDPYTEKEARTHFIRIREIIGISGDRVDSLYGIDAGLALHDAVYPTKAPEAVNSSKETSLPTMPSPNKNALTDYNFDGSPNLHSLILPPQDPPPKSIKYLGVSSWNPPPPQLRQRGHLLYLQLVTNEGEQFQITSHVTGFYVNKSSNSKFDPFPRLPPKNAASHSLFSLISRLSISFDKAFEELLDRNNKRDPLLNFQLTNAIPASPWLVSQSTTTLSHHAPDQSRTQEAYLMSGLDGNDTMRDWNEELQSTRELPRETVQERVFRERLTSKVYAEFTDAATKGAVLVARGEVAPLNPTEARDAQIFVYNNVFYSFGADGVGTFTSEGGDEAARVAVGKDAMGVKAINQLDVAGLSTAGTVVIDYLGKRIVAQSIVPGIFRQREPEEHQVDYGGVEGRDVVAHNPAFVQTFAEVSKALKVKRHPVWDKEGKKHELEGSIETKGLLGTDGRKYILDLYRLTPLDITWLETYCKEDQESNSDSSGTKYPHRMTVLRSELVDSYWRLKMREYVKSQVEQRSKAVSNVQSDAPTEKGLSTAVTNETPADSPETSNRNSTDPEFGLEQAQTGIAEESNLHGPSHERVDISAFSFSLNPDVFCGQAPATEEDKAAWAQDEEEVRAVCTYLHQTVFRELLNDLRDGEINFPMDGSSLTQVMHQRGVNIRYLGKLARTAEDDARGLALKALAEQEMISRAFKHLAYEYLKELPAVFSASCLVHLLNCLLGSGLNQDPHVALDEDLQAIYPDANYAFLKVTPQTLISRISVEVRLRYQYFLADAWPGKIRHVQLLRSISLKLGLQLVEKHYAFSPDITNGHAHQIEPPNGVKPHPELNGISSQNGSGNKKKRKGGNAALAQASTTVPADEQVTFRPEDVANIVPMIKDSCPRSALAEEALEACKISLMQNQQELGRELLHESLTLYEQIYGILHPEVARVYHQLATLYFQLDEKAAAIELAHKAIILSERTLGVDSAETILCYLSLAHFEHGNRNTSAAVACVKHALELWNIVYGPKHPDCITTFNNAAVMLQQLHFYHQSRIWFEKSLSLSEDISGKSSVGAAALLHQLAQALFRDGDHKGAVRRMREAYSIFLAKLGPEAANTKESETWLEQLTQNAVSMEKAAKDLQARQIRRTLNGPRTTLSDVRRPATIEQALLNGTQGNGVSGIDKRSVDELLKWIEGGGDMSKPPSSKRKATNGKLKRRSRAAVGSAA</sequence>
<evidence type="ECO:0000256" key="2">
    <source>
        <dbReference type="ARBA" id="ARBA00022803"/>
    </source>
</evidence>
<evidence type="ECO:0000259" key="6">
    <source>
        <dbReference type="PROSITE" id="PS51823"/>
    </source>
</evidence>
<feature type="compositionally biased region" description="Polar residues" evidence="5">
    <location>
        <begin position="666"/>
        <end position="675"/>
    </location>
</feature>
<feature type="compositionally biased region" description="Low complexity" evidence="5">
    <location>
        <begin position="976"/>
        <end position="985"/>
    </location>
</feature>
<evidence type="ECO:0000256" key="1">
    <source>
        <dbReference type="ARBA" id="ARBA00022490"/>
    </source>
</evidence>
<feature type="compositionally biased region" description="Polar residues" evidence="5">
    <location>
        <begin position="683"/>
        <end position="703"/>
    </location>
</feature>
<dbReference type="Pfam" id="PF15044">
    <property type="entry name" value="CLU_N"/>
    <property type="match status" value="1"/>
</dbReference>